<evidence type="ECO:0000256" key="9">
    <source>
        <dbReference type="ARBA" id="ARBA00022833"/>
    </source>
</evidence>
<keyword evidence="10 15" id="KW-0220">Diaminopimelate biosynthesis</keyword>
<evidence type="ECO:0000256" key="4">
    <source>
        <dbReference type="ARBA" id="ARBA00011921"/>
    </source>
</evidence>
<dbReference type="InterPro" id="IPR050072">
    <property type="entry name" value="Peptidase_M20A"/>
</dbReference>
<evidence type="ECO:0000256" key="7">
    <source>
        <dbReference type="ARBA" id="ARBA00022723"/>
    </source>
</evidence>
<comment type="function">
    <text evidence="15">Catalyzes the hydrolysis of N-succinyl-L,L-diaminopimelic acid (SDAP), forming succinate and LL-2,6-diaminopimelate (DAP), an intermediate involved in the bacterial biosynthesis of lysine and meso-diaminopimelic acid, an essential component of bacterial cell walls.</text>
</comment>
<dbReference type="InterPro" id="IPR011650">
    <property type="entry name" value="Peptidase_M20_dimer"/>
</dbReference>
<dbReference type="PANTHER" id="PTHR43808">
    <property type="entry name" value="ACETYLORNITHINE DEACETYLASE"/>
    <property type="match status" value="1"/>
</dbReference>
<dbReference type="GO" id="GO:0008777">
    <property type="term" value="F:acetylornithine deacetylase activity"/>
    <property type="evidence" value="ECO:0007669"/>
    <property type="project" value="TreeGrafter"/>
</dbReference>
<evidence type="ECO:0000256" key="15">
    <source>
        <dbReference type="HAMAP-Rule" id="MF_01690"/>
    </source>
</evidence>
<comment type="caution">
    <text evidence="17">The sequence shown here is derived from an EMBL/GenBank/DDBJ whole genome shotgun (WGS) entry which is preliminary data.</text>
</comment>
<keyword evidence="18" id="KW-1185">Reference proteome</keyword>
<keyword evidence="11 15" id="KW-0457">Lysine biosynthesis</keyword>
<comment type="subunit">
    <text evidence="3 15">Homodimer.</text>
</comment>
<gene>
    <name evidence="15" type="primary">dapE</name>
    <name evidence="17" type="ORF">GGD89_003288</name>
</gene>
<comment type="catalytic activity">
    <reaction evidence="14 15">
        <text>N-succinyl-(2S,6S)-2,6-diaminopimelate + H2O = (2S,6S)-2,6-diaminopimelate + succinate</text>
        <dbReference type="Rhea" id="RHEA:22608"/>
        <dbReference type="ChEBI" id="CHEBI:15377"/>
        <dbReference type="ChEBI" id="CHEBI:30031"/>
        <dbReference type="ChEBI" id="CHEBI:57609"/>
        <dbReference type="ChEBI" id="CHEBI:58087"/>
        <dbReference type="EC" id="3.5.1.18"/>
    </reaction>
</comment>
<dbReference type="Pfam" id="PF01546">
    <property type="entry name" value="Peptidase_M20"/>
    <property type="match status" value="1"/>
</dbReference>
<feature type="binding site" evidence="15">
    <location>
        <position position="126"/>
    </location>
    <ligand>
        <name>Zn(2+)</name>
        <dbReference type="ChEBI" id="CHEBI:29105"/>
        <label>2</label>
    </ligand>
</feature>
<evidence type="ECO:0000256" key="8">
    <source>
        <dbReference type="ARBA" id="ARBA00022801"/>
    </source>
</evidence>
<evidence type="ECO:0000256" key="5">
    <source>
        <dbReference type="ARBA" id="ARBA00022391"/>
    </source>
</evidence>
<feature type="binding site" evidence="15">
    <location>
        <position position="95"/>
    </location>
    <ligand>
        <name>Zn(2+)</name>
        <dbReference type="ChEBI" id="CHEBI:29105"/>
        <label>1</label>
    </ligand>
</feature>
<evidence type="ECO:0000256" key="11">
    <source>
        <dbReference type="ARBA" id="ARBA00023154"/>
    </source>
</evidence>
<evidence type="ECO:0000313" key="17">
    <source>
        <dbReference type="EMBL" id="MBB4267641.1"/>
    </source>
</evidence>
<evidence type="ECO:0000259" key="16">
    <source>
        <dbReference type="Pfam" id="PF07687"/>
    </source>
</evidence>
<reference evidence="17 18" key="1">
    <citation type="submission" date="2020-08" db="EMBL/GenBank/DDBJ databases">
        <title>Genome sequencing of Purple Non-Sulfur Bacteria from various extreme environments.</title>
        <authorList>
            <person name="Mayer M."/>
        </authorList>
    </citation>
    <scope>NUCLEOTIDE SEQUENCE [LARGE SCALE GENOMIC DNA]</scope>
    <source>
        <strain evidence="17 18">JA131</strain>
    </source>
</reference>
<comment type="pathway">
    <text evidence="1 15">Amino-acid biosynthesis; L-lysine biosynthesis via DAP pathway; LL-2,6-diaminopimelate from (S)-tetrahydrodipicolinate (succinylase route): step 3/3.</text>
</comment>
<dbReference type="GO" id="GO:0008270">
    <property type="term" value="F:zinc ion binding"/>
    <property type="evidence" value="ECO:0007669"/>
    <property type="project" value="UniProtKB-UniRule"/>
</dbReference>
<evidence type="ECO:0000256" key="2">
    <source>
        <dbReference type="ARBA" id="ARBA00006746"/>
    </source>
</evidence>
<dbReference type="GO" id="GO:0009089">
    <property type="term" value="P:lysine biosynthetic process via diaminopimelate"/>
    <property type="evidence" value="ECO:0007669"/>
    <property type="project" value="UniProtKB-UniRule"/>
</dbReference>
<evidence type="ECO:0000256" key="13">
    <source>
        <dbReference type="ARBA" id="ARBA00031891"/>
    </source>
</evidence>
<comment type="similarity">
    <text evidence="2 15">Belongs to the peptidase M20A family. DapE subfamily.</text>
</comment>
<dbReference type="AlphaFoldDB" id="A0A7W6RFJ2"/>
<dbReference type="InterPro" id="IPR005941">
    <property type="entry name" value="DapE_proteobac"/>
</dbReference>
<organism evidence="17 18">
    <name type="scientific">Roseospira visakhapatnamensis</name>
    <dbReference type="NCBI Taxonomy" id="390880"/>
    <lineage>
        <taxon>Bacteria</taxon>
        <taxon>Pseudomonadati</taxon>
        <taxon>Pseudomonadota</taxon>
        <taxon>Alphaproteobacteria</taxon>
        <taxon>Rhodospirillales</taxon>
        <taxon>Rhodospirillaceae</taxon>
        <taxon>Roseospira</taxon>
    </lineage>
</organism>
<dbReference type="NCBIfam" id="NF009557">
    <property type="entry name" value="PRK13009.1"/>
    <property type="match status" value="1"/>
</dbReference>
<dbReference type="SUPFAM" id="SSF53187">
    <property type="entry name" value="Zn-dependent exopeptidases"/>
    <property type="match status" value="1"/>
</dbReference>
<protein>
    <recommendedName>
        <fullName evidence="5 15">Succinyl-diaminopimelate desuccinylase</fullName>
        <shortName evidence="15">SDAP desuccinylase</shortName>
        <ecNumber evidence="4 15">3.5.1.18</ecNumber>
    </recommendedName>
    <alternativeName>
        <fullName evidence="13 15">N-succinyl-LL-2,6-diaminoheptanedioate amidohydrolase</fullName>
    </alternativeName>
</protein>
<keyword evidence="7 15" id="KW-0479">Metal-binding</keyword>
<dbReference type="InterPro" id="IPR036264">
    <property type="entry name" value="Bact_exopeptidase_dim_dom"/>
</dbReference>
<proteinExistence type="inferred from homology"/>
<feature type="binding site" evidence="15">
    <location>
        <position position="191"/>
    </location>
    <ligand>
        <name>Zn(2+)</name>
        <dbReference type="ChEBI" id="CHEBI:29105"/>
        <label>1</label>
    </ligand>
</feature>
<feature type="binding site" evidence="15">
    <location>
        <position position="163"/>
    </location>
    <ligand>
        <name>Zn(2+)</name>
        <dbReference type="ChEBI" id="CHEBI:29105"/>
        <label>2</label>
    </ligand>
</feature>
<evidence type="ECO:0000256" key="1">
    <source>
        <dbReference type="ARBA" id="ARBA00005130"/>
    </source>
</evidence>
<dbReference type="EMBL" id="JACIGK010000031">
    <property type="protein sequence ID" value="MBB4267641.1"/>
    <property type="molecule type" value="Genomic_DNA"/>
</dbReference>
<keyword evidence="8 15" id="KW-0378">Hydrolase</keyword>
<feature type="binding site" evidence="15">
    <location>
        <position position="380"/>
    </location>
    <ligand>
        <name>Zn(2+)</name>
        <dbReference type="ChEBI" id="CHEBI:29105"/>
        <label>2</label>
    </ligand>
</feature>
<dbReference type="PANTHER" id="PTHR43808:SF31">
    <property type="entry name" value="N-ACETYL-L-CITRULLINE DEACETYLASE"/>
    <property type="match status" value="1"/>
</dbReference>
<feature type="domain" description="Peptidase M20 dimerisation" evidence="16">
    <location>
        <begin position="204"/>
        <end position="305"/>
    </location>
</feature>
<feature type="active site" description="Proton acceptor" evidence="15">
    <location>
        <position position="162"/>
    </location>
</feature>
<keyword evidence="12 15" id="KW-0170">Cobalt</keyword>
<dbReference type="Pfam" id="PF07687">
    <property type="entry name" value="M20_dimer"/>
    <property type="match status" value="1"/>
</dbReference>
<evidence type="ECO:0000256" key="3">
    <source>
        <dbReference type="ARBA" id="ARBA00011738"/>
    </source>
</evidence>
<comment type="cofactor">
    <cofactor evidence="15">
        <name>Zn(2+)</name>
        <dbReference type="ChEBI" id="CHEBI:29105"/>
    </cofactor>
    <cofactor evidence="15">
        <name>Co(2+)</name>
        <dbReference type="ChEBI" id="CHEBI:48828"/>
    </cofactor>
    <text evidence="15">Binds 2 Zn(2+) or Co(2+) ions per subunit.</text>
</comment>
<dbReference type="InterPro" id="IPR002933">
    <property type="entry name" value="Peptidase_M20"/>
</dbReference>
<dbReference type="GO" id="GO:0006526">
    <property type="term" value="P:L-arginine biosynthetic process"/>
    <property type="evidence" value="ECO:0007669"/>
    <property type="project" value="TreeGrafter"/>
</dbReference>
<dbReference type="EC" id="3.5.1.18" evidence="4 15"/>
<evidence type="ECO:0000256" key="14">
    <source>
        <dbReference type="ARBA" id="ARBA00051301"/>
    </source>
</evidence>
<accession>A0A7W6RFJ2</accession>
<dbReference type="NCBIfam" id="TIGR01246">
    <property type="entry name" value="dapE_proteo"/>
    <property type="match status" value="1"/>
</dbReference>
<feature type="active site" evidence="15">
    <location>
        <position position="97"/>
    </location>
</feature>
<keyword evidence="6 15" id="KW-0028">Amino-acid biosynthesis</keyword>
<evidence type="ECO:0000256" key="6">
    <source>
        <dbReference type="ARBA" id="ARBA00022605"/>
    </source>
</evidence>
<dbReference type="GO" id="GO:0050897">
    <property type="term" value="F:cobalt ion binding"/>
    <property type="evidence" value="ECO:0007669"/>
    <property type="project" value="UniProtKB-UniRule"/>
</dbReference>
<evidence type="ECO:0000313" key="18">
    <source>
        <dbReference type="Proteomes" id="UP000554286"/>
    </source>
</evidence>
<dbReference type="CDD" id="cd03891">
    <property type="entry name" value="M20_DapE_proteobac"/>
    <property type="match status" value="1"/>
</dbReference>
<dbReference type="GO" id="GO:0019877">
    <property type="term" value="P:diaminopimelate biosynthetic process"/>
    <property type="evidence" value="ECO:0007669"/>
    <property type="project" value="UniProtKB-UniRule"/>
</dbReference>
<evidence type="ECO:0000256" key="12">
    <source>
        <dbReference type="ARBA" id="ARBA00023285"/>
    </source>
</evidence>
<evidence type="ECO:0000256" key="10">
    <source>
        <dbReference type="ARBA" id="ARBA00022915"/>
    </source>
</evidence>
<keyword evidence="9 15" id="KW-0862">Zinc</keyword>
<dbReference type="HAMAP" id="MF_01690">
    <property type="entry name" value="DapE"/>
    <property type="match status" value="1"/>
</dbReference>
<dbReference type="Gene3D" id="3.40.630.10">
    <property type="entry name" value="Zn peptidases"/>
    <property type="match status" value="2"/>
</dbReference>
<dbReference type="Proteomes" id="UP000554286">
    <property type="component" value="Unassembled WGS sequence"/>
</dbReference>
<dbReference type="SUPFAM" id="SSF55031">
    <property type="entry name" value="Bacterial exopeptidase dimerisation domain"/>
    <property type="match status" value="1"/>
</dbReference>
<name>A0A7W6RFJ2_9PROT</name>
<feature type="binding site" evidence="15">
    <location>
        <position position="126"/>
    </location>
    <ligand>
        <name>Zn(2+)</name>
        <dbReference type="ChEBI" id="CHEBI:29105"/>
        <label>1</label>
    </ligand>
</feature>
<dbReference type="GO" id="GO:0009014">
    <property type="term" value="F:succinyl-diaminopimelate desuccinylase activity"/>
    <property type="evidence" value="ECO:0007669"/>
    <property type="project" value="UniProtKB-UniRule"/>
</dbReference>
<dbReference type="UniPathway" id="UPA00034">
    <property type="reaction ID" value="UER00021"/>
</dbReference>
<sequence>MTDSGHHDTPPPRLEWTPTALTDPLPLARALIQRASVTPTDNGALDVLQAALEALGFRCRRMPFSAPGTDPVDNLYARLDLDAAGAGPVLCFAGHTDVVPVGTGWTRDPFAAEVIDGVLYGRGAVDMKGAIAAFVAAIARVRRETRDRALQGGIALLITGDEEGPAVNGTTRMVDTLAAEGERLDHCIVGEPSNPQALGDMIKVGRRGSLNATLTVIGRQGHAAYPHLADNPIPRLMAMLDALCAAPLDDGSDHFDPSTLTLTSVDVGNPATNVIPGRAVARFNIRFNDRHDGAGLAAHLRSVCEGVQAGQPGRFDLDVQVSGESFLTPPGMLSDLLVEAVEAVTGRRPALSTSGGTSDARFIKAIAPVIEFGLVNRTIHQADECTACADLEGLTEIYRHFLIRYTNGVDG</sequence>